<protein>
    <submittedName>
        <fullName evidence="1">HAD hydrolase family protein</fullName>
    </submittedName>
</protein>
<name>A0A7W4P0H6_9PROT</name>
<dbReference type="Pfam" id="PF08282">
    <property type="entry name" value="Hydrolase_3"/>
    <property type="match status" value="1"/>
</dbReference>
<dbReference type="GO" id="GO:0005829">
    <property type="term" value="C:cytosol"/>
    <property type="evidence" value="ECO:0007669"/>
    <property type="project" value="TreeGrafter"/>
</dbReference>
<reference evidence="1 2" key="1">
    <citation type="submission" date="2020-04" db="EMBL/GenBank/DDBJ databases">
        <title>Description of novel Gluconacetobacter.</title>
        <authorList>
            <person name="Sombolestani A."/>
        </authorList>
    </citation>
    <scope>NUCLEOTIDE SEQUENCE [LARGE SCALE GENOMIC DNA]</scope>
    <source>
        <strain evidence="1 2">LMG 27724</strain>
    </source>
</reference>
<evidence type="ECO:0000313" key="1">
    <source>
        <dbReference type="EMBL" id="MBB2172947.1"/>
    </source>
</evidence>
<gene>
    <name evidence="1" type="ORF">HLH35_12590</name>
</gene>
<accession>A0A7W4P0H6</accession>
<dbReference type="AlphaFoldDB" id="A0A7W4P0H6"/>
<dbReference type="InterPro" id="IPR023214">
    <property type="entry name" value="HAD_sf"/>
</dbReference>
<dbReference type="PANTHER" id="PTHR10000:SF8">
    <property type="entry name" value="HAD SUPERFAMILY HYDROLASE-LIKE, TYPE 3"/>
    <property type="match status" value="1"/>
</dbReference>
<proteinExistence type="predicted"/>
<dbReference type="InterPro" id="IPR036412">
    <property type="entry name" value="HAD-like_sf"/>
</dbReference>
<dbReference type="EMBL" id="JABEQE010000010">
    <property type="protein sequence ID" value="MBB2172947.1"/>
    <property type="molecule type" value="Genomic_DNA"/>
</dbReference>
<sequence length="271" mass="29160">MDHVRVIISDLDGTLANDERAIFSGTLARLEKCIGEGYAFAVATARPLAYLHGVFPSHLFDRIWKICHNGAQLFSPDSRVMFKHEIGRSDQVALLDALGGEYTSLSWYSGDTWYTDEFFSDGLRQAYGIPSHYPAPIVGDAACLRSQSVEKILVVGAPFPDALAEVFKDRLSIHKSRSEDLLMISSGVASKATAGEAMLSYLGYSWNQTAVIGDDMNDASLFSLAAVSFATAEAPTALKKLATFRVGSNNDPSMFVGVLAAIGGSCDASEV</sequence>
<dbReference type="GO" id="GO:0000287">
    <property type="term" value="F:magnesium ion binding"/>
    <property type="evidence" value="ECO:0007669"/>
    <property type="project" value="TreeGrafter"/>
</dbReference>
<dbReference type="Proteomes" id="UP000577891">
    <property type="component" value="Unassembled WGS sequence"/>
</dbReference>
<organism evidence="1 2">
    <name type="scientific">Gluconacetobacter asukensis</name>
    <dbReference type="NCBI Taxonomy" id="1017181"/>
    <lineage>
        <taxon>Bacteria</taxon>
        <taxon>Pseudomonadati</taxon>
        <taxon>Pseudomonadota</taxon>
        <taxon>Alphaproteobacteria</taxon>
        <taxon>Acetobacterales</taxon>
        <taxon>Acetobacteraceae</taxon>
        <taxon>Gluconacetobacter</taxon>
    </lineage>
</organism>
<keyword evidence="2" id="KW-1185">Reference proteome</keyword>
<dbReference type="SUPFAM" id="SSF56784">
    <property type="entry name" value="HAD-like"/>
    <property type="match status" value="1"/>
</dbReference>
<dbReference type="PANTHER" id="PTHR10000">
    <property type="entry name" value="PHOSPHOSERINE PHOSPHATASE"/>
    <property type="match status" value="1"/>
</dbReference>
<comment type="caution">
    <text evidence="1">The sequence shown here is derived from an EMBL/GenBank/DDBJ whole genome shotgun (WGS) entry which is preliminary data.</text>
</comment>
<evidence type="ECO:0000313" key="2">
    <source>
        <dbReference type="Proteomes" id="UP000577891"/>
    </source>
</evidence>
<dbReference type="GO" id="GO:0016791">
    <property type="term" value="F:phosphatase activity"/>
    <property type="evidence" value="ECO:0007669"/>
    <property type="project" value="TreeGrafter"/>
</dbReference>
<dbReference type="Gene3D" id="3.40.50.1000">
    <property type="entry name" value="HAD superfamily/HAD-like"/>
    <property type="match status" value="1"/>
</dbReference>
<keyword evidence="1" id="KW-0378">Hydrolase</keyword>
<dbReference type="Gene3D" id="3.30.1240.10">
    <property type="match status" value="1"/>
</dbReference>